<reference evidence="3 4" key="1">
    <citation type="submission" date="2022-07" db="EMBL/GenBank/DDBJ databases">
        <title>Novel species in genus cellulomonas.</title>
        <authorList>
            <person name="Ye L."/>
        </authorList>
    </citation>
    <scope>NUCLEOTIDE SEQUENCE [LARGE SCALE GENOMIC DNA]</scope>
    <source>
        <strain evidence="4">zg-B89</strain>
    </source>
</reference>
<dbReference type="Gene3D" id="3.30.1230.10">
    <property type="entry name" value="YlxR-like"/>
    <property type="match status" value="1"/>
</dbReference>
<dbReference type="SUPFAM" id="SSF64376">
    <property type="entry name" value="YlxR-like"/>
    <property type="match status" value="1"/>
</dbReference>
<sequence>MRRTPDLAPPVLEPGPVRTCVGCRATGHRSALLRVVLSDVGAGDPAPVVDERRRMPGRGAWLHPDQRCLELAVRRRAFGRALRYTGPLGTEAVERAVSRLAAQVQPQHSTTVPESTPVPTVDEGSGLEADGDPMSTHR</sequence>
<feature type="compositionally biased region" description="Low complexity" evidence="1">
    <location>
        <begin position="109"/>
        <end position="121"/>
    </location>
</feature>
<keyword evidence="4" id="KW-1185">Reference proteome</keyword>
<gene>
    <name evidence="3" type="ORF">NP048_07500</name>
</gene>
<proteinExistence type="predicted"/>
<dbReference type="Proteomes" id="UP001316384">
    <property type="component" value="Chromosome"/>
</dbReference>
<organism evidence="3 4">
    <name type="scientific">Cellulomonas xiejunii</name>
    <dbReference type="NCBI Taxonomy" id="2968083"/>
    <lineage>
        <taxon>Bacteria</taxon>
        <taxon>Bacillati</taxon>
        <taxon>Actinomycetota</taxon>
        <taxon>Actinomycetes</taxon>
        <taxon>Micrococcales</taxon>
        <taxon>Cellulomonadaceae</taxon>
        <taxon>Cellulomonas</taxon>
    </lineage>
</organism>
<dbReference type="Pfam" id="PF04296">
    <property type="entry name" value="YlxR"/>
    <property type="match status" value="1"/>
</dbReference>
<dbReference type="EMBL" id="CP101987">
    <property type="protein sequence ID" value="UUI73728.1"/>
    <property type="molecule type" value="Genomic_DNA"/>
</dbReference>
<accession>A0ABY5KVJ7</accession>
<feature type="domain" description="YlxR" evidence="2">
    <location>
        <begin position="18"/>
        <end position="85"/>
    </location>
</feature>
<dbReference type="PANTHER" id="PTHR34215:SF1">
    <property type="entry name" value="YLXR DOMAIN-CONTAINING PROTEIN"/>
    <property type="match status" value="1"/>
</dbReference>
<dbReference type="InterPro" id="IPR035931">
    <property type="entry name" value="YlxR-like_sf"/>
</dbReference>
<evidence type="ECO:0000256" key="1">
    <source>
        <dbReference type="SAM" id="MobiDB-lite"/>
    </source>
</evidence>
<dbReference type="PANTHER" id="PTHR34215">
    <property type="entry name" value="BLL0784 PROTEIN"/>
    <property type="match status" value="1"/>
</dbReference>
<name>A0ABY5KVJ7_9CELL</name>
<evidence type="ECO:0000313" key="4">
    <source>
        <dbReference type="Proteomes" id="UP001316384"/>
    </source>
</evidence>
<feature type="region of interest" description="Disordered" evidence="1">
    <location>
        <begin position="103"/>
        <end position="138"/>
    </location>
</feature>
<dbReference type="InterPro" id="IPR007393">
    <property type="entry name" value="YlxR_dom"/>
</dbReference>
<evidence type="ECO:0000313" key="3">
    <source>
        <dbReference type="EMBL" id="UUI73728.1"/>
    </source>
</evidence>
<evidence type="ECO:0000259" key="2">
    <source>
        <dbReference type="Pfam" id="PF04296"/>
    </source>
</evidence>
<protein>
    <submittedName>
        <fullName evidence="3">YlxR family protein</fullName>
    </submittedName>
</protein>
<dbReference type="InterPro" id="IPR037465">
    <property type="entry name" value="YlxR"/>
</dbReference>